<dbReference type="EMBL" id="DRQG01000062">
    <property type="protein sequence ID" value="HGY55340.1"/>
    <property type="molecule type" value="Genomic_DNA"/>
</dbReference>
<feature type="domain" description="HTH deoR-type" evidence="4">
    <location>
        <begin position="3"/>
        <end position="58"/>
    </location>
</feature>
<keyword evidence="3" id="KW-0804">Transcription</keyword>
<dbReference type="PANTHER" id="PTHR30363:SF44">
    <property type="entry name" value="AGA OPERON TRANSCRIPTIONAL REPRESSOR-RELATED"/>
    <property type="match status" value="1"/>
</dbReference>
<dbReference type="PRINTS" id="PR00037">
    <property type="entry name" value="HTHLACR"/>
</dbReference>
<dbReference type="GO" id="GO:0003700">
    <property type="term" value="F:DNA-binding transcription factor activity"/>
    <property type="evidence" value="ECO:0007669"/>
    <property type="project" value="InterPro"/>
</dbReference>
<dbReference type="GO" id="GO:0003677">
    <property type="term" value="F:DNA binding"/>
    <property type="evidence" value="ECO:0007669"/>
    <property type="project" value="UniProtKB-KW"/>
</dbReference>
<protein>
    <submittedName>
        <fullName evidence="5">DeoR/GlpR transcriptional regulator</fullName>
    </submittedName>
</protein>
<reference evidence="5" key="1">
    <citation type="journal article" date="2020" name="mSystems">
        <title>Genome- and Community-Level Interaction Insights into Carbon Utilization and Element Cycling Functions of Hydrothermarchaeota in Hydrothermal Sediment.</title>
        <authorList>
            <person name="Zhou Z."/>
            <person name="Liu Y."/>
            <person name="Xu W."/>
            <person name="Pan J."/>
            <person name="Luo Z.H."/>
            <person name="Li M."/>
        </authorList>
    </citation>
    <scope>NUCLEOTIDE SEQUENCE [LARGE SCALE GENOMIC DNA]</scope>
    <source>
        <strain evidence="5">HyVt-577</strain>
    </source>
</reference>
<dbReference type="PROSITE" id="PS00894">
    <property type="entry name" value="HTH_DEOR_1"/>
    <property type="match status" value="1"/>
</dbReference>
<dbReference type="InterPro" id="IPR036390">
    <property type="entry name" value="WH_DNA-bd_sf"/>
</dbReference>
<evidence type="ECO:0000256" key="3">
    <source>
        <dbReference type="ARBA" id="ARBA00023163"/>
    </source>
</evidence>
<dbReference type="AlphaFoldDB" id="A0A7V4WUL6"/>
<dbReference type="InterPro" id="IPR037171">
    <property type="entry name" value="NagB/RpiA_transferase-like"/>
</dbReference>
<sequence length="252" mass="27952">MLSAERRAAIKQKVETQRRVLIQELCREFDTTPVTIRKDLDVLEKEGVLTRVHGGGILNQTIMTDLSISEKENIHLKEKERIAAFAEKLIHDRDIVILDSGFTAVHIARRLKLRSGIKIITGGLNVANEIVGSDNELVLTGGVFNKTTFGLSGRFAENVIANTVADKLFLGVDGIDLDKGLTAYNYEEAKLNSLMIHAASEVILIADSSKFGKKAMAFICGLDEIDRIITDKGIQPKYLDELNKRHIQIDVV</sequence>
<dbReference type="PROSITE" id="PS51000">
    <property type="entry name" value="HTH_DEOR_2"/>
    <property type="match status" value="1"/>
</dbReference>
<gene>
    <name evidence="5" type="ORF">ENK44_06555</name>
</gene>
<dbReference type="InterPro" id="IPR018356">
    <property type="entry name" value="Tscrpt_reg_HTH_DeoR_CS"/>
</dbReference>
<dbReference type="SMART" id="SM00420">
    <property type="entry name" value="HTH_DEOR"/>
    <property type="match status" value="1"/>
</dbReference>
<dbReference type="PANTHER" id="PTHR30363">
    <property type="entry name" value="HTH-TYPE TRANSCRIPTIONAL REGULATOR SRLR-RELATED"/>
    <property type="match status" value="1"/>
</dbReference>
<proteinExistence type="predicted"/>
<evidence type="ECO:0000256" key="1">
    <source>
        <dbReference type="ARBA" id="ARBA00023015"/>
    </source>
</evidence>
<dbReference type="Proteomes" id="UP000885779">
    <property type="component" value="Unassembled WGS sequence"/>
</dbReference>
<dbReference type="InterPro" id="IPR036388">
    <property type="entry name" value="WH-like_DNA-bd_sf"/>
</dbReference>
<dbReference type="Gene3D" id="3.40.50.1360">
    <property type="match status" value="1"/>
</dbReference>
<keyword evidence="1" id="KW-0805">Transcription regulation</keyword>
<dbReference type="InterPro" id="IPR001034">
    <property type="entry name" value="DeoR_HTH"/>
</dbReference>
<evidence type="ECO:0000256" key="2">
    <source>
        <dbReference type="ARBA" id="ARBA00023125"/>
    </source>
</evidence>
<dbReference type="Gene3D" id="1.10.10.10">
    <property type="entry name" value="Winged helix-like DNA-binding domain superfamily/Winged helix DNA-binding domain"/>
    <property type="match status" value="1"/>
</dbReference>
<dbReference type="SUPFAM" id="SSF46785">
    <property type="entry name" value="Winged helix' DNA-binding domain"/>
    <property type="match status" value="1"/>
</dbReference>
<dbReference type="SMART" id="SM01134">
    <property type="entry name" value="DeoRC"/>
    <property type="match status" value="1"/>
</dbReference>
<evidence type="ECO:0000259" key="4">
    <source>
        <dbReference type="PROSITE" id="PS51000"/>
    </source>
</evidence>
<evidence type="ECO:0000313" key="5">
    <source>
        <dbReference type="EMBL" id="HGY55340.1"/>
    </source>
</evidence>
<dbReference type="InterPro" id="IPR014036">
    <property type="entry name" value="DeoR-like_C"/>
</dbReference>
<dbReference type="Pfam" id="PF08220">
    <property type="entry name" value="HTH_DeoR"/>
    <property type="match status" value="1"/>
</dbReference>
<name>A0A7V4WUL6_CALAY</name>
<accession>A0A7V4WUL6</accession>
<comment type="caution">
    <text evidence="5">The sequence shown here is derived from an EMBL/GenBank/DDBJ whole genome shotgun (WGS) entry which is preliminary data.</text>
</comment>
<keyword evidence="2" id="KW-0238">DNA-binding</keyword>
<dbReference type="Pfam" id="PF00455">
    <property type="entry name" value="DeoRC"/>
    <property type="match status" value="1"/>
</dbReference>
<organism evidence="5">
    <name type="scientific">Caldithrix abyssi</name>
    <dbReference type="NCBI Taxonomy" id="187145"/>
    <lineage>
        <taxon>Bacteria</taxon>
        <taxon>Pseudomonadati</taxon>
        <taxon>Calditrichota</taxon>
        <taxon>Calditrichia</taxon>
        <taxon>Calditrichales</taxon>
        <taxon>Calditrichaceae</taxon>
        <taxon>Caldithrix</taxon>
    </lineage>
</organism>
<dbReference type="SUPFAM" id="SSF100950">
    <property type="entry name" value="NagB/RpiA/CoA transferase-like"/>
    <property type="match status" value="1"/>
</dbReference>
<dbReference type="InterPro" id="IPR050313">
    <property type="entry name" value="Carb_Metab_HTH_regulators"/>
</dbReference>